<dbReference type="Proteomes" id="UP001597169">
    <property type="component" value="Unassembled WGS sequence"/>
</dbReference>
<keyword evidence="4 7" id="KW-0812">Transmembrane</keyword>
<evidence type="ECO:0000256" key="6">
    <source>
        <dbReference type="ARBA" id="ARBA00023136"/>
    </source>
</evidence>
<dbReference type="PANTHER" id="PTHR43163">
    <property type="entry name" value="DIPEPTIDE TRANSPORT SYSTEM PERMEASE PROTEIN DPPB-RELATED"/>
    <property type="match status" value="1"/>
</dbReference>
<comment type="similarity">
    <text evidence="7">Belongs to the binding-protein-dependent transport system permease family.</text>
</comment>
<evidence type="ECO:0000256" key="5">
    <source>
        <dbReference type="ARBA" id="ARBA00022989"/>
    </source>
</evidence>
<evidence type="ECO:0000256" key="7">
    <source>
        <dbReference type="RuleBase" id="RU363032"/>
    </source>
</evidence>
<dbReference type="CDD" id="cd06261">
    <property type="entry name" value="TM_PBP2"/>
    <property type="match status" value="1"/>
</dbReference>
<dbReference type="InterPro" id="IPR035906">
    <property type="entry name" value="MetI-like_sf"/>
</dbReference>
<dbReference type="EMBL" id="JBHTKX010000003">
    <property type="protein sequence ID" value="MFD1130250.1"/>
    <property type="molecule type" value="Genomic_DNA"/>
</dbReference>
<protein>
    <submittedName>
        <fullName evidence="9">ABC transporter permease</fullName>
    </submittedName>
</protein>
<evidence type="ECO:0000256" key="1">
    <source>
        <dbReference type="ARBA" id="ARBA00004651"/>
    </source>
</evidence>
<accession>A0ABW3PYR6</accession>
<organism evidence="9 10">
    <name type="scientific">Paenibacillus provencensis</name>
    <dbReference type="NCBI Taxonomy" id="441151"/>
    <lineage>
        <taxon>Bacteria</taxon>
        <taxon>Bacillati</taxon>
        <taxon>Bacillota</taxon>
        <taxon>Bacilli</taxon>
        <taxon>Bacillales</taxon>
        <taxon>Paenibacillaceae</taxon>
        <taxon>Paenibacillus</taxon>
    </lineage>
</organism>
<dbReference type="PANTHER" id="PTHR43163:SF9">
    <property type="entry name" value="ABC TRANSPORTER PERMEASE PROTEIN"/>
    <property type="match status" value="1"/>
</dbReference>
<gene>
    <name evidence="9" type="ORF">ACFQ3J_19065</name>
</gene>
<dbReference type="Gene3D" id="1.10.3720.10">
    <property type="entry name" value="MetI-like"/>
    <property type="match status" value="1"/>
</dbReference>
<dbReference type="InterPro" id="IPR000515">
    <property type="entry name" value="MetI-like"/>
</dbReference>
<dbReference type="RefSeq" id="WP_251583708.1">
    <property type="nucleotide sequence ID" value="NZ_JBHTKX010000003.1"/>
</dbReference>
<name>A0ABW3PYR6_9BACL</name>
<dbReference type="SUPFAM" id="SSF161098">
    <property type="entry name" value="MetI-like"/>
    <property type="match status" value="1"/>
</dbReference>
<feature type="domain" description="ABC transmembrane type-1" evidence="8">
    <location>
        <begin position="110"/>
        <end position="324"/>
    </location>
</feature>
<evidence type="ECO:0000259" key="8">
    <source>
        <dbReference type="PROSITE" id="PS50928"/>
    </source>
</evidence>
<dbReference type="Pfam" id="PF19300">
    <property type="entry name" value="BPD_transp_1_N"/>
    <property type="match status" value="1"/>
</dbReference>
<keyword evidence="2 7" id="KW-0813">Transport</keyword>
<keyword evidence="3" id="KW-1003">Cell membrane</keyword>
<feature type="transmembrane region" description="Helical" evidence="7">
    <location>
        <begin position="255"/>
        <end position="281"/>
    </location>
</feature>
<feature type="transmembrane region" description="Helical" evidence="7">
    <location>
        <begin position="149"/>
        <end position="178"/>
    </location>
</feature>
<reference evidence="10" key="1">
    <citation type="journal article" date="2019" name="Int. J. Syst. Evol. Microbiol.">
        <title>The Global Catalogue of Microorganisms (GCM) 10K type strain sequencing project: providing services to taxonomists for standard genome sequencing and annotation.</title>
        <authorList>
            <consortium name="The Broad Institute Genomics Platform"/>
            <consortium name="The Broad Institute Genome Sequencing Center for Infectious Disease"/>
            <person name="Wu L."/>
            <person name="Ma J."/>
        </authorList>
    </citation>
    <scope>NUCLEOTIDE SEQUENCE [LARGE SCALE GENOMIC DNA]</scope>
    <source>
        <strain evidence="10">CCUG 53519</strain>
    </source>
</reference>
<comment type="subcellular location">
    <subcellularLocation>
        <location evidence="1 7">Cell membrane</location>
        <topology evidence="1 7">Multi-pass membrane protein</topology>
    </subcellularLocation>
</comment>
<evidence type="ECO:0000256" key="4">
    <source>
        <dbReference type="ARBA" id="ARBA00022692"/>
    </source>
</evidence>
<feature type="transmembrane region" description="Helical" evidence="7">
    <location>
        <begin position="21"/>
        <end position="39"/>
    </location>
</feature>
<keyword evidence="10" id="KW-1185">Reference proteome</keyword>
<dbReference type="PROSITE" id="PS50928">
    <property type="entry name" value="ABC_TM1"/>
    <property type="match status" value="1"/>
</dbReference>
<dbReference type="InterPro" id="IPR045621">
    <property type="entry name" value="BPD_transp_1_N"/>
</dbReference>
<evidence type="ECO:0000256" key="3">
    <source>
        <dbReference type="ARBA" id="ARBA00022475"/>
    </source>
</evidence>
<evidence type="ECO:0000313" key="10">
    <source>
        <dbReference type="Proteomes" id="UP001597169"/>
    </source>
</evidence>
<evidence type="ECO:0000313" key="9">
    <source>
        <dbReference type="EMBL" id="MFD1130250.1"/>
    </source>
</evidence>
<comment type="caution">
    <text evidence="9">The sequence shown here is derived from an EMBL/GenBank/DDBJ whole genome shotgun (WGS) entry which is preliminary data.</text>
</comment>
<feature type="transmembrane region" description="Helical" evidence="7">
    <location>
        <begin position="301"/>
        <end position="324"/>
    </location>
</feature>
<evidence type="ECO:0000256" key="2">
    <source>
        <dbReference type="ARBA" id="ARBA00022448"/>
    </source>
</evidence>
<dbReference type="Pfam" id="PF00528">
    <property type="entry name" value="BPD_transp_1"/>
    <property type="match status" value="1"/>
</dbReference>
<feature type="transmembrane region" description="Helical" evidence="7">
    <location>
        <begin position="198"/>
        <end position="218"/>
    </location>
</feature>
<keyword evidence="6 7" id="KW-0472">Membrane</keyword>
<keyword evidence="5 7" id="KW-1133">Transmembrane helix</keyword>
<proteinExistence type="inferred from homology"/>
<sequence>MQGRGQRVSFNSWMLYLLKKVLRLASLLAAVSFIAFMLIEYSPIDPVMAYVGADAIKVSHEQLEQIRERWGLNDEPLVRYGKWLSSLLQGDLGTSMIYREPVLDLIQDRFMASLALMGTAWAISGVLGFTLGSLAAMNKGSWLDRVVKGYCYVLASTPAFWIALLALMVFGVWLGWFPIGLGVPAGVLSSEVTVIERLRHMILPALTLSVAGVANIALHTRQKLIDVLDSDYVLYARARGEQGFTLFRRHGFRNILLPAVTLQFASFSELFGGAVLAEQVFSYPGLGQATVEAGLRGDVPLLLGLVLCSTLFVFTGNFIADLLYRWIDPRFDHKEAA</sequence>
<feature type="transmembrane region" description="Helical" evidence="7">
    <location>
        <begin position="110"/>
        <end position="137"/>
    </location>
</feature>